<reference evidence="1" key="1">
    <citation type="submission" date="2024-04" db="EMBL/GenBank/DDBJ databases">
        <authorList>
            <consortium name="Molecular Ecology Group"/>
        </authorList>
    </citation>
    <scope>NUCLEOTIDE SEQUENCE</scope>
</reference>
<protein>
    <submittedName>
        <fullName evidence="1">Uncharacterized protein</fullName>
    </submittedName>
</protein>
<sequence length="99" mass="10954">MLQSASVFRNAPRLLPHFQFPSLRKNEAHVWRHDAYDLRAIAAGAIYTLLTGNPVQEAAVRHDCSPSDGATAAAPFHCNTTDDGDPEVVRVTRIFRVAR</sequence>
<accession>A0AAV2NVD7</accession>
<dbReference type="Proteomes" id="UP001497644">
    <property type="component" value="Chromosome 5"/>
</dbReference>
<evidence type="ECO:0000313" key="1">
    <source>
        <dbReference type="EMBL" id="CAL1684504.1"/>
    </source>
</evidence>
<evidence type="ECO:0000313" key="2">
    <source>
        <dbReference type="Proteomes" id="UP001497644"/>
    </source>
</evidence>
<proteinExistence type="predicted"/>
<dbReference type="EMBL" id="OZ034828">
    <property type="protein sequence ID" value="CAL1684504.1"/>
    <property type="molecule type" value="Genomic_DNA"/>
</dbReference>
<keyword evidence="2" id="KW-1185">Reference proteome</keyword>
<dbReference type="AlphaFoldDB" id="A0AAV2NVD7"/>
<name>A0AAV2NVD7_9HYME</name>
<gene>
    <name evidence="1" type="ORF">LPLAT_LOCUS10114</name>
</gene>
<organism evidence="1 2">
    <name type="scientific">Lasius platythorax</name>
    <dbReference type="NCBI Taxonomy" id="488582"/>
    <lineage>
        <taxon>Eukaryota</taxon>
        <taxon>Metazoa</taxon>
        <taxon>Ecdysozoa</taxon>
        <taxon>Arthropoda</taxon>
        <taxon>Hexapoda</taxon>
        <taxon>Insecta</taxon>
        <taxon>Pterygota</taxon>
        <taxon>Neoptera</taxon>
        <taxon>Endopterygota</taxon>
        <taxon>Hymenoptera</taxon>
        <taxon>Apocrita</taxon>
        <taxon>Aculeata</taxon>
        <taxon>Formicoidea</taxon>
        <taxon>Formicidae</taxon>
        <taxon>Formicinae</taxon>
        <taxon>Lasius</taxon>
        <taxon>Lasius</taxon>
    </lineage>
</organism>